<evidence type="ECO:0000256" key="2">
    <source>
        <dbReference type="ARBA" id="ARBA00023002"/>
    </source>
</evidence>
<keyword evidence="2" id="KW-0560">Oxidoreductase</keyword>
<dbReference type="InterPro" id="IPR036291">
    <property type="entry name" value="NAD(P)-bd_dom_sf"/>
</dbReference>
<organism evidence="4 5">
    <name type="scientific">Rhodococcoides corynebacterioides</name>
    <dbReference type="NCBI Taxonomy" id="53972"/>
    <lineage>
        <taxon>Bacteria</taxon>
        <taxon>Bacillati</taxon>
        <taxon>Actinomycetota</taxon>
        <taxon>Actinomycetes</taxon>
        <taxon>Mycobacteriales</taxon>
        <taxon>Nocardiaceae</taxon>
        <taxon>Rhodococcoides</taxon>
    </lineage>
</organism>
<accession>A0ABS2KNP7</accession>
<evidence type="ECO:0000256" key="3">
    <source>
        <dbReference type="RuleBase" id="RU000363"/>
    </source>
</evidence>
<dbReference type="CDD" id="cd05233">
    <property type="entry name" value="SDR_c"/>
    <property type="match status" value="1"/>
</dbReference>
<dbReference type="SUPFAM" id="SSF51735">
    <property type="entry name" value="NAD(P)-binding Rossmann-fold domains"/>
    <property type="match status" value="1"/>
</dbReference>
<dbReference type="Proteomes" id="UP000703038">
    <property type="component" value="Unassembled WGS sequence"/>
</dbReference>
<dbReference type="Pfam" id="PF00106">
    <property type="entry name" value="adh_short"/>
    <property type="match status" value="1"/>
</dbReference>
<dbReference type="RefSeq" id="WP_204865852.1">
    <property type="nucleotide sequence ID" value="NZ_JAFBBK010000001.1"/>
</dbReference>
<proteinExistence type="inferred from homology"/>
<dbReference type="InterPro" id="IPR051687">
    <property type="entry name" value="Peroxisomal_Beta-Oxidation"/>
</dbReference>
<gene>
    <name evidence="4" type="ORF">JOE42_000003</name>
</gene>
<dbReference type="InterPro" id="IPR002347">
    <property type="entry name" value="SDR_fam"/>
</dbReference>
<evidence type="ECO:0000313" key="4">
    <source>
        <dbReference type="EMBL" id="MBM7413270.1"/>
    </source>
</evidence>
<dbReference type="Gene3D" id="3.40.50.720">
    <property type="entry name" value="NAD(P)-binding Rossmann-like Domain"/>
    <property type="match status" value="1"/>
</dbReference>
<name>A0ABS2KNP7_9NOCA</name>
<evidence type="ECO:0000313" key="5">
    <source>
        <dbReference type="Proteomes" id="UP000703038"/>
    </source>
</evidence>
<evidence type="ECO:0000256" key="1">
    <source>
        <dbReference type="ARBA" id="ARBA00006484"/>
    </source>
</evidence>
<dbReference type="PRINTS" id="PR00081">
    <property type="entry name" value="GDHRDH"/>
</dbReference>
<dbReference type="PANTHER" id="PTHR45024">
    <property type="entry name" value="DEHYDROGENASES, SHORT CHAIN"/>
    <property type="match status" value="1"/>
</dbReference>
<reference evidence="4 5" key="1">
    <citation type="submission" date="2021-01" db="EMBL/GenBank/DDBJ databases">
        <title>Genomics of switchgrass bacterial isolates.</title>
        <authorList>
            <person name="Shade A."/>
        </authorList>
    </citation>
    <scope>NUCLEOTIDE SEQUENCE [LARGE SCALE GENOMIC DNA]</scope>
    <source>
        <strain evidence="4 5">PvP111</strain>
    </source>
</reference>
<dbReference type="PANTHER" id="PTHR45024:SF2">
    <property type="entry name" value="SCP2 DOMAIN-CONTAINING PROTEIN"/>
    <property type="match status" value="1"/>
</dbReference>
<comment type="caution">
    <text evidence="4">The sequence shown here is derived from an EMBL/GenBank/DDBJ whole genome shotgun (WGS) entry which is preliminary data.</text>
</comment>
<keyword evidence="5" id="KW-1185">Reference proteome</keyword>
<dbReference type="EMBL" id="JAFBBK010000001">
    <property type="protein sequence ID" value="MBM7413270.1"/>
    <property type="molecule type" value="Genomic_DNA"/>
</dbReference>
<protein>
    <submittedName>
        <fullName evidence="4">NAD(P)-dependent dehydrogenase (Short-subunit alcohol dehydrogenase family)</fullName>
    </submittedName>
</protein>
<comment type="similarity">
    <text evidence="1 3">Belongs to the short-chain dehydrogenases/reductases (SDR) family.</text>
</comment>
<sequence>MTAAAVPVLAGKVVVVTGAGRGIGRAIALLAAREGASVVVADVGGPVDQRETSAGPATEVVEQIEADGGIATACVEDVSTSAGAARVVATALTTYGRLDAMVCCAGILDHGQVHEITEQQWTDVINVHLGGHFACTSEASRAMIASGISGRIVHFSSAAALKAPKIQPAYAAAKAGIMALTSSSAKALAEHAITVNCILPGASTRMTDKVWADQPGRVDVAGLSMRSEDSAGTWRDPANVAPFVIHLLRDEAATITGAAFAVVGHQVTTVLPATYGASIVAEQQWTLEALSARVPGLLADTDSAESPWPPPIDR</sequence>
<dbReference type="PRINTS" id="PR00080">
    <property type="entry name" value="SDRFAMILY"/>
</dbReference>